<dbReference type="EMBL" id="JAODUO010000195">
    <property type="protein sequence ID" value="KAK2186581.1"/>
    <property type="molecule type" value="Genomic_DNA"/>
</dbReference>
<dbReference type="Proteomes" id="UP001209878">
    <property type="component" value="Unassembled WGS sequence"/>
</dbReference>
<feature type="domain" description="NTF2" evidence="6">
    <location>
        <begin position="16"/>
        <end position="112"/>
    </location>
</feature>
<proteinExistence type="predicted"/>
<dbReference type="InterPro" id="IPR045875">
    <property type="entry name" value="NTF2"/>
</dbReference>
<reference evidence="7" key="1">
    <citation type="journal article" date="2023" name="Mol. Biol. Evol.">
        <title>Third-Generation Sequencing Reveals the Adaptive Role of the Epigenome in Three Deep-Sea Polychaetes.</title>
        <authorList>
            <person name="Perez M."/>
            <person name="Aroh O."/>
            <person name="Sun Y."/>
            <person name="Lan Y."/>
            <person name="Juniper S.K."/>
            <person name="Young C.R."/>
            <person name="Angers B."/>
            <person name="Qian P.Y."/>
        </authorList>
    </citation>
    <scope>NUCLEOTIDE SEQUENCE</scope>
    <source>
        <strain evidence="7">R07B-5</strain>
    </source>
</reference>
<keyword evidence="2 4" id="KW-0653">Protein transport</keyword>
<dbReference type="Pfam" id="PF02136">
    <property type="entry name" value="NTF2"/>
    <property type="match status" value="1"/>
</dbReference>
<dbReference type="InterPro" id="IPR032710">
    <property type="entry name" value="NTF2-like_dom_sf"/>
</dbReference>
<organism evidence="7 8">
    <name type="scientific">Ridgeia piscesae</name>
    <name type="common">Tubeworm</name>
    <dbReference type="NCBI Taxonomy" id="27915"/>
    <lineage>
        <taxon>Eukaryota</taxon>
        <taxon>Metazoa</taxon>
        <taxon>Spiralia</taxon>
        <taxon>Lophotrochozoa</taxon>
        <taxon>Annelida</taxon>
        <taxon>Polychaeta</taxon>
        <taxon>Sedentaria</taxon>
        <taxon>Canalipalpata</taxon>
        <taxon>Sabellida</taxon>
        <taxon>Siboglinidae</taxon>
        <taxon>Ridgeia</taxon>
    </lineage>
</organism>
<evidence type="ECO:0000256" key="5">
    <source>
        <dbReference type="SAM" id="SignalP"/>
    </source>
</evidence>
<protein>
    <recommendedName>
        <fullName evidence="6">NTF2 domain-containing protein</fullName>
    </recommendedName>
</protein>
<evidence type="ECO:0000256" key="3">
    <source>
        <dbReference type="ARBA" id="ARBA00023242"/>
    </source>
</evidence>
<evidence type="ECO:0000256" key="2">
    <source>
        <dbReference type="ARBA" id="ARBA00022927"/>
    </source>
</evidence>
<name>A0AAD9P222_RIDPI</name>
<keyword evidence="5" id="KW-0732">Signal</keyword>
<dbReference type="PANTHER" id="PTHR12612">
    <property type="entry name" value="NUCLEAR TRANSPORT FACTOR 2"/>
    <property type="match status" value="1"/>
</dbReference>
<dbReference type="GO" id="GO:0005737">
    <property type="term" value="C:cytoplasm"/>
    <property type="evidence" value="ECO:0007669"/>
    <property type="project" value="UniProtKB-SubCell"/>
</dbReference>
<dbReference type="PROSITE" id="PS50177">
    <property type="entry name" value="NTF2_DOMAIN"/>
    <property type="match status" value="1"/>
</dbReference>
<keyword evidence="8" id="KW-1185">Reference proteome</keyword>
<gene>
    <name evidence="7" type="ORF">NP493_195g04018</name>
</gene>
<evidence type="ECO:0000313" key="7">
    <source>
        <dbReference type="EMBL" id="KAK2186581.1"/>
    </source>
</evidence>
<comment type="caution">
    <text evidence="7">The sequence shown here is derived from an EMBL/GenBank/DDBJ whole genome shotgun (WGS) entry which is preliminary data.</text>
</comment>
<sequence>MIATWSMTVTMILIVIKKLYLDTATLVWNGTSVTGAGEILQFHEGLPSSVHTVECLDSQPILSVVTQDQTTIIVTVGGTVKYEGNAQKTFSQNFMLTAQDSSWRVVTDCMRTFD</sequence>
<dbReference type="InterPro" id="IPR002075">
    <property type="entry name" value="NTF2_dom"/>
</dbReference>
<keyword evidence="1 4" id="KW-0813">Transport</keyword>
<dbReference type="GO" id="GO:0005634">
    <property type="term" value="C:nucleus"/>
    <property type="evidence" value="ECO:0007669"/>
    <property type="project" value="UniProtKB-SubCell"/>
</dbReference>
<feature type="chain" id="PRO_5041990955" description="NTF2 domain-containing protein" evidence="5">
    <location>
        <begin position="22"/>
        <end position="114"/>
    </location>
</feature>
<evidence type="ECO:0000256" key="4">
    <source>
        <dbReference type="RuleBase" id="RU369002"/>
    </source>
</evidence>
<dbReference type="InterPro" id="IPR018222">
    <property type="entry name" value="Nuclear_transport_factor_2_euk"/>
</dbReference>
<comment type="subcellular location">
    <subcellularLocation>
        <location evidence="4">Cytoplasm</location>
    </subcellularLocation>
    <subcellularLocation>
        <location evidence="4">Nucleus</location>
    </subcellularLocation>
</comment>
<dbReference type="GO" id="GO:0051028">
    <property type="term" value="P:mRNA transport"/>
    <property type="evidence" value="ECO:0007669"/>
    <property type="project" value="UniProtKB-UniRule"/>
</dbReference>
<accession>A0AAD9P222</accession>
<dbReference type="GO" id="GO:0015031">
    <property type="term" value="P:protein transport"/>
    <property type="evidence" value="ECO:0007669"/>
    <property type="project" value="UniProtKB-KW"/>
</dbReference>
<evidence type="ECO:0000259" key="6">
    <source>
        <dbReference type="PROSITE" id="PS50177"/>
    </source>
</evidence>
<dbReference type="SUPFAM" id="SSF54427">
    <property type="entry name" value="NTF2-like"/>
    <property type="match status" value="1"/>
</dbReference>
<dbReference type="GO" id="GO:0006913">
    <property type="term" value="P:nucleocytoplasmic transport"/>
    <property type="evidence" value="ECO:0007669"/>
    <property type="project" value="UniProtKB-UniRule"/>
</dbReference>
<keyword evidence="3 4" id="KW-0539">Nucleus</keyword>
<dbReference type="AlphaFoldDB" id="A0AAD9P222"/>
<dbReference type="Gene3D" id="3.10.450.50">
    <property type="match status" value="1"/>
</dbReference>
<evidence type="ECO:0000313" key="8">
    <source>
        <dbReference type="Proteomes" id="UP001209878"/>
    </source>
</evidence>
<dbReference type="FunFam" id="3.10.450.50:FF:000006">
    <property type="entry name" value="NTF2-related export protein 2 isoform 1"/>
    <property type="match status" value="1"/>
</dbReference>
<keyword evidence="4" id="KW-0963">Cytoplasm</keyword>
<comment type="function">
    <text evidence="4">Has a role in nuclear-cytoplasmic transport of proteins and mRNAs.</text>
</comment>
<evidence type="ECO:0000256" key="1">
    <source>
        <dbReference type="ARBA" id="ARBA00022448"/>
    </source>
</evidence>
<feature type="signal peptide" evidence="5">
    <location>
        <begin position="1"/>
        <end position="21"/>
    </location>
</feature>